<dbReference type="Gene3D" id="3.30.428.10">
    <property type="entry name" value="HIT-like"/>
    <property type="match status" value="1"/>
</dbReference>
<dbReference type="EMBL" id="JAPFRD010000010">
    <property type="protein sequence ID" value="MCW8108804.1"/>
    <property type="molecule type" value="Genomic_DNA"/>
</dbReference>
<dbReference type="InterPro" id="IPR026026">
    <property type="entry name" value="HIT_Hint"/>
</dbReference>
<dbReference type="InterPro" id="IPR011146">
    <property type="entry name" value="HIT-like"/>
</dbReference>
<dbReference type="Pfam" id="PF01230">
    <property type="entry name" value="HIT"/>
    <property type="match status" value="1"/>
</dbReference>
<accession>A0ABT3P7R1</accession>
<dbReference type="Proteomes" id="UP001142810">
    <property type="component" value="Unassembled WGS sequence"/>
</dbReference>
<proteinExistence type="predicted"/>
<evidence type="ECO:0000313" key="4">
    <source>
        <dbReference type="Proteomes" id="UP001142810"/>
    </source>
</evidence>
<name>A0ABT3P7R1_9ALTE</name>
<evidence type="ECO:0000313" key="3">
    <source>
        <dbReference type="EMBL" id="MCW8108804.1"/>
    </source>
</evidence>
<dbReference type="PROSITE" id="PS51084">
    <property type="entry name" value="HIT_2"/>
    <property type="match status" value="1"/>
</dbReference>
<evidence type="ECO:0000256" key="1">
    <source>
        <dbReference type="PROSITE-ProRule" id="PRU00464"/>
    </source>
</evidence>
<reference evidence="3" key="1">
    <citation type="submission" date="2022-11" db="EMBL/GenBank/DDBJ databases">
        <title>Alteromonas sp. nov., isolated from sea water of the Qingdao.</title>
        <authorList>
            <person name="Wang Q."/>
        </authorList>
    </citation>
    <scope>NUCLEOTIDE SEQUENCE</scope>
    <source>
        <strain evidence="3">ASW11-7</strain>
    </source>
</reference>
<gene>
    <name evidence="3" type="ORF">OPS25_09895</name>
</gene>
<protein>
    <submittedName>
        <fullName evidence="3">HIT family protein</fullName>
    </submittedName>
</protein>
<evidence type="ECO:0000259" key="2">
    <source>
        <dbReference type="PROSITE" id="PS51084"/>
    </source>
</evidence>
<dbReference type="PIRSF" id="PIRSF000714">
    <property type="entry name" value="HIT"/>
    <property type="match status" value="1"/>
</dbReference>
<dbReference type="SUPFAM" id="SSF54197">
    <property type="entry name" value="HIT-like"/>
    <property type="match status" value="1"/>
</dbReference>
<dbReference type="InterPro" id="IPR036265">
    <property type="entry name" value="HIT-like_sf"/>
</dbReference>
<sequence>MFKLDPRLERDTYVVGELPLCCVLLMNDSQFPWLILVPRIENAVEICQLNAKDRLQFWQESHQVSEAMMALFAPDKLNIAALGNMVKQLHLHHVARYTNDVAWPQPVWGKQPAMNYSAEQASVQLKRLRNKLNMEK</sequence>
<keyword evidence="4" id="KW-1185">Reference proteome</keyword>
<feature type="domain" description="HIT" evidence="2">
    <location>
        <begin position="1"/>
        <end position="103"/>
    </location>
</feature>
<organism evidence="3 4">
    <name type="scientific">Alteromonas aquimaris</name>
    <dbReference type="NCBI Taxonomy" id="2998417"/>
    <lineage>
        <taxon>Bacteria</taxon>
        <taxon>Pseudomonadati</taxon>
        <taxon>Pseudomonadota</taxon>
        <taxon>Gammaproteobacteria</taxon>
        <taxon>Alteromonadales</taxon>
        <taxon>Alteromonadaceae</taxon>
        <taxon>Alteromonas/Salinimonas group</taxon>
        <taxon>Alteromonas</taxon>
    </lineage>
</organism>
<dbReference type="RefSeq" id="WP_265617539.1">
    <property type="nucleotide sequence ID" value="NZ_JAPFRD010000010.1"/>
</dbReference>
<comment type="caution">
    <text evidence="1">Lacks conserved residue(s) required for the propagation of feature annotation.</text>
</comment>
<comment type="caution">
    <text evidence="3">The sequence shown here is derived from an EMBL/GenBank/DDBJ whole genome shotgun (WGS) entry which is preliminary data.</text>
</comment>